<reference evidence="1 2" key="1">
    <citation type="submission" date="2018-06" db="EMBL/GenBank/DDBJ databases">
        <authorList>
            <consortium name="Pathogen Informatics"/>
            <person name="Doyle S."/>
        </authorList>
    </citation>
    <scope>NUCLEOTIDE SEQUENCE [LARGE SCALE GENOMIC DNA]</scope>
    <source>
        <strain evidence="1 2">NCTC10289</strain>
    </source>
</reference>
<proteinExistence type="predicted"/>
<accession>A0A376CU28</accession>
<protein>
    <submittedName>
        <fullName evidence="1">Uncharacterized protein</fullName>
    </submittedName>
</protein>
<evidence type="ECO:0000313" key="1">
    <source>
        <dbReference type="EMBL" id="STC75073.1"/>
    </source>
</evidence>
<dbReference type="EMBL" id="UFXP01000001">
    <property type="protein sequence ID" value="STC75073.1"/>
    <property type="molecule type" value="Genomic_DNA"/>
</dbReference>
<dbReference type="Proteomes" id="UP000254287">
    <property type="component" value="Unassembled WGS sequence"/>
</dbReference>
<name>A0A376CU28_9CORY</name>
<evidence type="ECO:0000313" key="2">
    <source>
        <dbReference type="Proteomes" id="UP000254287"/>
    </source>
</evidence>
<sequence length="94" mass="10420">MNTLNGFLSAITSSVKPDLGQFSAEQSHPTAENHQVAVSRVTLPTHPRPKSSHNDRFRRALHISSQTDYPFAPLAMRNVCIPPSTCWKHLTKGV</sequence>
<dbReference type="AlphaFoldDB" id="A0A376CU28"/>
<organism evidence="1 2">
    <name type="scientific">Corynebacterium minutissimum</name>
    <dbReference type="NCBI Taxonomy" id="38301"/>
    <lineage>
        <taxon>Bacteria</taxon>
        <taxon>Bacillati</taxon>
        <taxon>Actinomycetota</taxon>
        <taxon>Actinomycetes</taxon>
        <taxon>Mycobacteriales</taxon>
        <taxon>Corynebacteriaceae</taxon>
        <taxon>Corynebacterium</taxon>
    </lineage>
</organism>
<gene>
    <name evidence="1" type="ORF">NCTC10289_00572</name>
</gene>